<dbReference type="OrthoDB" id="518159at2"/>
<protein>
    <submittedName>
        <fullName evidence="2">Phosphopantetheine attachment site</fullName>
    </submittedName>
</protein>
<proteinExistence type="predicted"/>
<dbReference type="Proteomes" id="UP000198688">
    <property type="component" value="Chromosome I"/>
</dbReference>
<dbReference type="EMBL" id="LT629758">
    <property type="protein sequence ID" value="SDT80580.1"/>
    <property type="molecule type" value="Genomic_DNA"/>
</dbReference>
<dbReference type="SUPFAM" id="SSF47336">
    <property type="entry name" value="ACP-like"/>
    <property type="match status" value="1"/>
</dbReference>
<dbReference type="GO" id="GO:0044550">
    <property type="term" value="P:secondary metabolite biosynthetic process"/>
    <property type="evidence" value="ECO:0007669"/>
    <property type="project" value="TreeGrafter"/>
</dbReference>
<dbReference type="SUPFAM" id="SSF56801">
    <property type="entry name" value="Acetyl-CoA synthetase-like"/>
    <property type="match status" value="1"/>
</dbReference>
<dbReference type="InterPro" id="IPR009081">
    <property type="entry name" value="PP-bd_ACP"/>
</dbReference>
<dbReference type="GO" id="GO:0005829">
    <property type="term" value="C:cytosol"/>
    <property type="evidence" value="ECO:0007669"/>
    <property type="project" value="TreeGrafter"/>
</dbReference>
<gene>
    <name evidence="2" type="ORF">SAMN04489716_9265</name>
</gene>
<dbReference type="GO" id="GO:0031177">
    <property type="term" value="F:phosphopantetheine binding"/>
    <property type="evidence" value="ECO:0007669"/>
    <property type="project" value="TreeGrafter"/>
</dbReference>
<dbReference type="GO" id="GO:0043041">
    <property type="term" value="P:amino acid activation for nonribosomal peptide biosynthetic process"/>
    <property type="evidence" value="ECO:0007669"/>
    <property type="project" value="TreeGrafter"/>
</dbReference>
<accession>A0A1H2DCX3</accession>
<dbReference type="Pfam" id="PF00550">
    <property type="entry name" value="PP-binding"/>
    <property type="match status" value="1"/>
</dbReference>
<dbReference type="AlphaFoldDB" id="A0A1H2DCX3"/>
<organism evidence="2 3">
    <name type="scientific">Actinoplanes derwentensis</name>
    <dbReference type="NCBI Taxonomy" id="113562"/>
    <lineage>
        <taxon>Bacteria</taxon>
        <taxon>Bacillati</taxon>
        <taxon>Actinomycetota</taxon>
        <taxon>Actinomycetes</taxon>
        <taxon>Micromonosporales</taxon>
        <taxon>Micromonosporaceae</taxon>
        <taxon>Actinoplanes</taxon>
    </lineage>
</organism>
<dbReference type="PANTHER" id="PTHR45527:SF1">
    <property type="entry name" value="FATTY ACID SYNTHASE"/>
    <property type="match status" value="1"/>
</dbReference>
<dbReference type="STRING" id="113562.SAMN04489716_9265"/>
<dbReference type="Gene3D" id="1.10.1200.10">
    <property type="entry name" value="ACP-like"/>
    <property type="match status" value="1"/>
</dbReference>
<dbReference type="InterPro" id="IPR036736">
    <property type="entry name" value="ACP-like_sf"/>
</dbReference>
<feature type="domain" description="Carrier" evidence="1">
    <location>
        <begin position="92"/>
        <end position="167"/>
    </location>
</feature>
<dbReference type="PANTHER" id="PTHR45527">
    <property type="entry name" value="NONRIBOSOMAL PEPTIDE SYNTHETASE"/>
    <property type="match status" value="1"/>
</dbReference>
<dbReference type="PROSITE" id="PS50075">
    <property type="entry name" value="CARRIER"/>
    <property type="match status" value="1"/>
</dbReference>
<evidence type="ECO:0000259" key="1">
    <source>
        <dbReference type="PROSITE" id="PS50075"/>
    </source>
</evidence>
<name>A0A1H2DCX3_9ACTN</name>
<evidence type="ECO:0000313" key="2">
    <source>
        <dbReference type="EMBL" id="SDT80580.1"/>
    </source>
</evidence>
<reference evidence="2 3" key="1">
    <citation type="submission" date="2016-10" db="EMBL/GenBank/DDBJ databases">
        <authorList>
            <person name="de Groot N.N."/>
        </authorList>
    </citation>
    <scope>NUCLEOTIDE SEQUENCE [LARGE SCALE GENOMIC DNA]</scope>
    <source>
        <strain evidence="2 3">DSM 43941</strain>
    </source>
</reference>
<sequence>MDTTTIEQAVLAHECVSEALVWTLPDTGETLLLAATPDFLSGLQLRLHLNQAGASCPGLVVVVEEIVRDADGAPDAAWLADALEQGAYRYVTPDGPVETALAECWQTVLDVPRVGVEDDFVDLGGDSFSAVLIANQAEERIGAPVSAPDLYVAGTIRALARGITPAGVIAETRP</sequence>
<evidence type="ECO:0000313" key="3">
    <source>
        <dbReference type="Proteomes" id="UP000198688"/>
    </source>
</evidence>
<keyword evidence="3" id="KW-1185">Reference proteome</keyword>
<dbReference type="RefSeq" id="WP_092555797.1">
    <property type="nucleotide sequence ID" value="NZ_BOMJ01000098.1"/>
</dbReference>